<dbReference type="Gene3D" id="3.90.550.10">
    <property type="entry name" value="Spore Coat Polysaccharide Biosynthesis Protein SpsA, Chain A"/>
    <property type="match status" value="1"/>
</dbReference>
<sequence>MELSIIIPIYNVEAYLSQCLDSVYQLDRQIQYEVILVDDGSTDSSSRILETYSTRYAERTTVIHQQNQGLSAARNSGMRVAKGDYLLFVDSDDVIEADKVELLLRGAQKDGVEIALGEYYYLIEGETSTSKSIQRRLAHPRLQEKMSGLEMADHLLEPITNNVRVEAWANLYQHSFLKEHQLYFLDGLLHEDVLFTFTALMKATLVKYYPLIFYLYRSRANSIMATSLDRINGLNKLYIIETLLDYAERHHIQSRSLESCLSTQYFGLVRHYKLSNEKIEQRLANCRKWSLSARLRYCFISYFKRNAIEVVGKVGRR</sequence>
<dbReference type="CDD" id="cd00761">
    <property type="entry name" value="Glyco_tranf_GTA_type"/>
    <property type="match status" value="1"/>
</dbReference>
<evidence type="ECO:0000256" key="2">
    <source>
        <dbReference type="ARBA" id="ARBA00022679"/>
    </source>
</evidence>
<keyword evidence="7" id="KW-1185">Reference proteome</keyword>
<dbReference type="Pfam" id="PF00535">
    <property type="entry name" value="Glycos_transf_2"/>
    <property type="match status" value="1"/>
</dbReference>
<organism evidence="4 6">
    <name type="scientific">Streptococcus azizii</name>
    <dbReference type="NCBI Taxonomy" id="1579424"/>
    <lineage>
        <taxon>Bacteria</taxon>
        <taxon>Bacillati</taxon>
        <taxon>Bacillota</taxon>
        <taxon>Bacilli</taxon>
        <taxon>Lactobacillales</taxon>
        <taxon>Streptococcaceae</taxon>
        <taxon>Streptococcus</taxon>
    </lineage>
</organism>
<evidence type="ECO:0000313" key="7">
    <source>
        <dbReference type="Proteomes" id="UP000188946"/>
    </source>
</evidence>
<gene>
    <name evidence="5" type="ORF">BVE84_07550</name>
    <name evidence="4" type="ORF">BVE86_05560</name>
</gene>
<dbReference type="PANTHER" id="PTHR22916:SF51">
    <property type="entry name" value="GLYCOSYLTRANSFERASE EPSH-RELATED"/>
    <property type="match status" value="1"/>
</dbReference>
<evidence type="ECO:0000313" key="4">
    <source>
        <dbReference type="EMBL" id="ONK27285.1"/>
    </source>
</evidence>
<dbReference type="EMBL" id="MSPT01000010">
    <property type="protein sequence ID" value="ONK27285.1"/>
    <property type="molecule type" value="Genomic_DNA"/>
</dbReference>
<evidence type="ECO:0000313" key="5">
    <source>
        <dbReference type="EMBL" id="ONK27793.1"/>
    </source>
</evidence>
<protein>
    <recommendedName>
        <fullName evidence="3">Glycosyltransferase 2-like domain-containing protein</fullName>
    </recommendedName>
</protein>
<dbReference type="InterPro" id="IPR029044">
    <property type="entry name" value="Nucleotide-diphossugar_trans"/>
</dbReference>
<reference evidence="6 7" key="1">
    <citation type="submission" date="2016-12" db="EMBL/GenBank/DDBJ databases">
        <authorList>
            <person name="Gulvik C.A."/>
        </authorList>
    </citation>
    <scope>NUCLEOTIDE SEQUENCE [LARGE SCALE GENOMIC DNA]</scope>
    <source>
        <strain evidence="5 7">12-5202</strain>
        <strain evidence="4 6">12-5291</strain>
    </source>
</reference>
<dbReference type="GO" id="GO:0016757">
    <property type="term" value="F:glycosyltransferase activity"/>
    <property type="evidence" value="ECO:0007669"/>
    <property type="project" value="UniProtKB-KW"/>
</dbReference>
<evidence type="ECO:0000313" key="6">
    <source>
        <dbReference type="Proteomes" id="UP000188600"/>
    </source>
</evidence>
<evidence type="ECO:0000256" key="1">
    <source>
        <dbReference type="ARBA" id="ARBA00022676"/>
    </source>
</evidence>
<dbReference type="SUPFAM" id="SSF53448">
    <property type="entry name" value="Nucleotide-diphospho-sugar transferases"/>
    <property type="match status" value="1"/>
</dbReference>
<keyword evidence="1" id="KW-0328">Glycosyltransferase</keyword>
<dbReference type="Proteomes" id="UP000188600">
    <property type="component" value="Unassembled WGS sequence"/>
</dbReference>
<feature type="domain" description="Glycosyltransferase 2-like" evidence="3">
    <location>
        <begin position="4"/>
        <end position="136"/>
    </location>
</feature>
<evidence type="ECO:0000259" key="3">
    <source>
        <dbReference type="Pfam" id="PF00535"/>
    </source>
</evidence>
<comment type="caution">
    <text evidence="4">The sequence shown here is derived from an EMBL/GenBank/DDBJ whole genome shotgun (WGS) entry which is preliminary data.</text>
</comment>
<dbReference type="Proteomes" id="UP000188946">
    <property type="component" value="Unassembled WGS sequence"/>
</dbReference>
<dbReference type="PANTHER" id="PTHR22916">
    <property type="entry name" value="GLYCOSYLTRANSFERASE"/>
    <property type="match status" value="1"/>
</dbReference>
<accession>A0AB36JQB2</accession>
<dbReference type="EMBL" id="MSPR01000014">
    <property type="protein sequence ID" value="ONK27793.1"/>
    <property type="molecule type" value="Genomic_DNA"/>
</dbReference>
<dbReference type="RefSeq" id="WP_076996446.1">
    <property type="nucleotide sequence ID" value="NZ_MSPR01000014.1"/>
</dbReference>
<name>A0AB36JQB2_9STRE</name>
<proteinExistence type="predicted"/>
<dbReference type="AlphaFoldDB" id="A0AB36JQB2"/>
<dbReference type="InterPro" id="IPR001173">
    <property type="entry name" value="Glyco_trans_2-like"/>
</dbReference>
<keyword evidence="2" id="KW-0808">Transferase</keyword>